<sequence>MGIFKKAFLSLVIGVKVGFGLEYFILEEQYLFKDTKVYAKDVFKEASENFLLFEIPKNANVFQIKSSQLIEKFENVGIHIGAKSPIVTFKREVGGNTDGIKAHIAGLFFQQYQNNNIKIHSITLEQITATNFKEENIKTIDFSTQLLKRKEGTFNIVLKESEREKKVFFRYFIDATLEGIVLLKPLSGGESINYQNAKVVEIALDKISSALMSKSQLGEVAVRSYTPKDILITEDRLVKPRVVKKGDKILVDIKEEGVVLEFFLEAQKDGGIGDVIKAKDLENKKAYEVKIQSKGRGELL</sequence>
<proteinExistence type="predicted"/>
<dbReference type="EMBL" id="CP021886">
    <property type="protein sequence ID" value="AWI34786.1"/>
    <property type="molecule type" value="Genomic_DNA"/>
</dbReference>
<dbReference type="RefSeq" id="WP_108911570.1">
    <property type="nucleotide sequence ID" value="NZ_CP021886.1"/>
</dbReference>
<dbReference type="GO" id="GO:0044780">
    <property type="term" value="P:bacterial-type flagellum assembly"/>
    <property type="evidence" value="ECO:0007669"/>
    <property type="project" value="InterPro"/>
</dbReference>
<reference evidence="2 3" key="1">
    <citation type="submission" date="2017-06" db="EMBL/GenBank/DDBJ databases">
        <title>Complete genome of Helicobacter apodemus.</title>
        <authorList>
            <person name="Cho S."/>
        </authorList>
    </citation>
    <scope>NUCLEOTIDE SEQUENCE [LARGE SCALE GENOMIC DNA]</scope>
    <source>
        <strain evidence="3">SNUVETPUB-15-01</strain>
    </source>
</reference>
<dbReference type="PANTHER" id="PTHR36307:SF1">
    <property type="entry name" value="FLAGELLA BASAL BODY P-RING FORMATION PROTEIN FLGA"/>
    <property type="match status" value="1"/>
</dbReference>
<dbReference type="Pfam" id="PF13144">
    <property type="entry name" value="ChapFlgA"/>
    <property type="match status" value="1"/>
</dbReference>
<dbReference type="OrthoDB" id="5320794at2"/>
<dbReference type="KEGG" id="had:CDV25_08440"/>
<evidence type="ECO:0000259" key="1">
    <source>
        <dbReference type="Pfam" id="PF13144"/>
    </source>
</evidence>
<dbReference type="InterPro" id="IPR017585">
    <property type="entry name" value="SAF_FlgA"/>
</dbReference>
<gene>
    <name evidence="2" type="primary">flgA</name>
    <name evidence="2" type="ORF">CDV25_08440</name>
</gene>
<accession>A0A2U8FFF9</accession>
<organism evidence="2 3">
    <name type="scientific">Helicobacter apodemus</name>
    <dbReference type="NCBI Taxonomy" id="135569"/>
    <lineage>
        <taxon>Bacteria</taxon>
        <taxon>Pseudomonadati</taxon>
        <taxon>Campylobacterota</taxon>
        <taxon>Epsilonproteobacteria</taxon>
        <taxon>Campylobacterales</taxon>
        <taxon>Helicobacteraceae</taxon>
        <taxon>Helicobacter</taxon>
    </lineage>
</organism>
<dbReference type="InterPro" id="IPR039246">
    <property type="entry name" value="Flagellar_FlgA"/>
</dbReference>
<dbReference type="NCBIfam" id="TIGR03170">
    <property type="entry name" value="flgA_cterm"/>
    <property type="match status" value="1"/>
</dbReference>
<protein>
    <submittedName>
        <fullName evidence="2">Flagella basal body P-ring formation protein FlgA</fullName>
    </submittedName>
</protein>
<evidence type="ECO:0000313" key="2">
    <source>
        <dbReference type="EMBL" id="AWI34786.1"/>
    </source>
</evidence>
<name>A0A2U8FFF9_9HELI</name>
<dbReference type="AlphaFoldDB" id="A0A2U8FFF9"/>
<keyword evidence="2" id="KW-0966">Cell projection</keyword>
<feature type="domain" description="Flagella basal body P-ring formation protein FlgA SAF" evidence="1">
    <location>
        <begin position="180"/>
        <end position="298"/>
    </location>
</feature>
<keyword evidence="2" id="KW-0969">Cilium</keyword>
<dbReference type="Proteomes" id="UP000244890">
    <property type="component" value="Chromosome"/>
</dbReference>
<dbReference type="PANTHER" id="PTHR36307">
    <property type="entry name" value="FLAGELLA BASAL BODY P-RING FORMATION PROTEIN FLGA"/>
    <property type="match status" value="1"/>
</dbReference>
<evidence type="ECO:0000313" key="3">
    <source>
        <dbReference type="Proteomes" id="UP000244890"/>
    </source>
</evidence>
<keyword evidence="2" id="KW-0282">Flagellum</keyword>